<evidence type="ECO:0000256" key="2">
    <source>
        <dbReference type="ARBA" id="ARBA00023125"/>
    </source>
</evidence>
<evidence type="ECO:0000259" key="4">
    <source>
        <dbReference type="PROSITE" id="PS51900"/>
    </source>
</evidence>
<dbReference type="SUPFAM" id="SSF56349">
    <property type="entry name" value="DNA breaking-rejoining enzymes"/>
    <property type="match status" value="1"/>
</dbReference>
<dbReference type="EMBL" id="CP126056">
    <property type="protein sequence ID" value="WHX09770.1"/>
    <property type="molecule type" value="Genomic_DNA"/>
</dbReference>
<dbReference type="Proteomes" id="UP001177934">
    <property type="component" value="Chromosome"/>
</dbReference>
<keyword evidence="1" id="KW-0229">DNA integration</keyword>
<accession>A0AA95KML5</accession>
<evidence type="ECO:0000256" key="3">
    <source>
        <dbReference type="PROSITE-ProRule" id="PRU01248"/>
    </source>
</evidence>
<dbReference type="InterPro" id="IPR010998">
    <property type="entry name" value="Integrase_recombinase_N"/>
</dbReference>
<name>A0AA95KML5_9BACT</name>
<gene>
    <name evidence="5" type="ORF">QNN11_21605</name>
</gene>
<feature type="domain" description="Core-binding (CB)" evidence="4">
    <location>
        <begin position="94"/>
        <end position="183"/>
    </location>
</feature>
<protein>
    <submittedName>
        <fullName evidence="5">Site-specific integrase</fullName>
    </submittedName>
</protein>
<sequence>MFSERKRKGTSLYDVVTYTLPKLHTGKNWYVDFKCYDPLEGSMKRKKFMLDSIAKISERKKRATEIITVTTQRLRNGWNPWAEATTDRQCANFVYVTEIYNKYLEKLTSAKTLKQKTLYDYQSRLNMLLEYNNSRHLPIMYMYQFDQAYISDFLDYILLDRDASARTRNNYRTWLSTFCTWLKEKNISRTTRPIKSAL</sequence>
<keyword evidence="2 3" id="KW-0238">DNA-binding</keyword>
<proteinExistence type="predicted"/>
<organism evidence="5 6">
    <name type="scientific">Phocaeicola dorei</name>
    <dbReference type="NCBI Taxonomy" id="357276"/>
    <lineage>
        <taxon>Bacteria</taxon>
        <taxon>Pseudomonadati</taxon>
        <taxon>Bacteroidota</taxon>
        <taxon>Bacteroidia</taxon>
        <taxon>Bacteroidales</taxon>
        <taxon>Bacteroidaceae</taxon>
        <taxon>Phocaeicola</taxon>
    </lineage>
</organism>
<evidence type="ECO:0000313" key="6">
    <source>
        <dbReference type="Proteomes" id="UP001177934"/>
    </source>
</evidence>
<dbReference type="InterPro" id="IPR011010">
    <property type="entry name" value="DNA_brk_join_enz"/>
</dbReference>
<dbReference type="PROSITE" id="PS51900">
    <property type="entry name" value="CB"/>
    <property type="match status" value="1"/>
</dbReference>
<dbReference type="InterPro" id="IPR044068">
    <property type="entry name" value="CB"/>
</dbReference>
<dbReference type="GO" id="GO:0015074">
    <property type="term" value="P:DNA integration"/>
    <property type="evidence" value="ECO:0007669"/>
    <property type="project" value="UniProtKB-KW"/>
</dbReference>
<reference evidence="5" key="1">
    <citation type="journal article" date="2023" name="Nat. Commun.">
        <title>Identification of a novel Human Milk Oligosaccharides utilization cluster in the infant gut commensal Bacteroides dorei.</title>
        <authorList>
            <person name="Kijner S."/>
            <person name="Ennis D."/>
            <person name="Shmorak S."/>
            <person name="Florentin A."/>
            <person name="Yassour M."/>
        </authorList>
    </citation>
    <scope>NUCLEOTIDE SEQUENCE</scope>
    <source>
        <strain evidence="5">2</strain>
    </source>
</reference>
<dbReference type="InterPro" id="IPR004107">
    <property type="entry name" value="Integrase_SAM-like_N"/>
</dbReference>
<dbReference type="AlphaFoldDB" id="A0AA95KML5"/>
<evidence type="ECO:0000256" key="1">
    <source>
        <dbReference type="ARBA" id="ARBA00022908"/>
    </source>
</evidence>
<evidence type="ECO:0000313" key="5">
    <source>
        <dbReference type="EMBL" id="WHX09770.1"/>
    </source>
</evidence>
<dbReference type="Pfam" id="PF02899">
    <property type="entry name" value="Phage_int_SAM_1"/>
    <property type="match status" value="1"/>
</dbReference>
<dbReference type="Gene3D" id="1.10.150.130">
    <property type="match status" value="1"/>
</dbReference>
<dbReference type="GO" id="GO:0003677">
    <property type="term" value="F:DNA binding"/>
    <property type="evidence" value="ECO:0007669"/>
    <property type="project" value="UniProtKB-UniRule"/>
</dbReference>